<protein>
    <recommendedName>
        <fullName evidence="3">UvrD-like helicase C-terminal domain-containing protein</fullName>
    </recommendedName>
</protein>
<organism evidence="1 2">
    <name type="scientific">Pelagerythrobacter rhizovicinus</name>
    <dbReference type="NCBI Taxonomy" id="2268576"/>
    <lineage>
        <taxon>Bacteria</taxon>
        <taxon>Pseudomonadati</taxon>
        <taxon>Pseudomonadota</taxon>
        <taxon>Alphaproteobacteria</taxon>
        <taxon>Sphingomonadales</taxon>
        <taxon>Erythrobacteraceae</taxon>
        <taxon>Pelagerythrobacter</taxon>
    </lineage>
</organism>
<dbReference type="EMBL" id="SDPV01000001">
    <property type="protein sequence ID" value="RXZ65504.1"/>
    <property type="molecule type" value="Genomic_DNA"/>
</dbReference>
<comment type="caution">
    <text evidence="1">The sequence shown here is derived from an EMBL/GenBank/DDBJ whole genome shotgun (WGS) entry which is preliminary data.</text>
</comment>
<dbReference type="InterPro" id="IPR027417">
    <property type="entry name" value="P-loop_NTPase"/>
</dbReference>
<dbReference type="Gene3D" id="3.40.50.300">
    <property type="entry name" value="P-loop containing nucleotide triphosphate hydrolases"/>
    <property type="match status" value="1"/>
</dbReference>
<dbReference type="Proteomes" id="UP000293623">
    <property type="component" value="Unassembled WGS sequence"/>
</dbReference>
<proteinExistence type="predicted"/>
<dbReference type="AlphaFoldDB" id="A0A4Q2KJU6"/>
<dbReference type="SUPFAM" id="SSF52540">
    <property type="entry name" value="P-loop containing nucleoside triphosphate hydrolases"/>
    <property type="match status" value="1"/>
</dbReference>
<keyword evidence="2" id="KW-1185">Reference proteome</keyword>
<evidence type="ECO:0000313" key="2">
    <source>
        <dbReference type="Proteomes" id="UP000293623"/>
    </source>
</evidence>
<sequence length="85" mass="9323">MKNGSLGKVRSVDAGRMRVMLDDGRSVAFDHKDYRDIDHGYAATIHKAQGMTIDRVHVLATPGLAQALGPMLGRERGLGFETQEK</sequence>
<accession>A0A4Q2KJU6</accession>
<reference evidence="1 2" key="1">
    <citation type="submission" date="2019-01" db="EMBL/GenBank/DDBJ databases">
        <title>Altererythrobacter rhizovicinus sp. nov., isolated from the rhizosphere soil of Haloxylon ammodendron.</title>
        <authorList>
            <person name="Li H.-P."/>
            <person name="Gou J.-Y."/>
            <person name="Yao D."/>
            <person name="Han Q.-Q."/>
            <person name="Shao K.-Z."/>
            <person name="Zhao Q."/>
            <person name="Zhang J.-L."/>
        </authorList>
    </citation>
    <scope>NUCLEOTIDE SEQUENCE [LARGE SCALE GENOMIC DNA]</scope>
    <source>
        <strain evidence="1 2">AY-3R</strain>
    </source>
</reference>
<evidence type="ECO:0000313" key="1">
    <source>
        <dbReference type="EMBL" id="RXZ65504.1"/>
    </source>
</evidence>
<name>A0A4Q2KJU6_9SPHN</name>
<dbReference type="OrthoDB" id="98563at2"/>
<dbReference type="CDD" id="cd18809">
    <property type="entry name" value="SF1_C_RecD"/>
    <property type="match status" value="1"/>
</dbReference>
<gene>
    <name evidence="1" type="ORF">ETX26_01745</name>
</gene>
<evidence type="ECO:0008006" key="3">
    <source>
        <dbReference type="Google" id="ProtNLM"/>
    </source>
</evidence>